<dbReference type="AlphaFoldDB" id="A0AAW9RYN6"/>
<dbReference type="FunFam" id="3.10.580.10:FF:000002">
    <property type="entry name" value="Magnesium/cobalt efflux protein CorC"/>
    <property type="match status" value="1"/>
</dbReference>
<dbReference type="Gene3D" id="3.30.465.10">
    <property type="match status" value="1"/>
</dbReference>
<feature type="compositionally biased region" description="Polar residues" evidence="5">
    <location>
        <begin position="275"/>
        <end position="285"/>
    </location>
</feature>
<dbReference type="PANTHER" id="PTHR22777:SF27">
    <property type="entry name" value="MAGNESIUM AND COBALT EFFLUX PROTEIN CORC"/>
    <property type="match status" value="1"/>
</dbReference>
<comment type="similarity">
    <text evidence="1">Belongs to the UPF0053 family. Hemolysin C subfamily.</text>
</comment>
<dbReference type="SUPFAM" id="SSF56176">
    <property type="entry name" value="FAD-binding/transporter-associated domain-like"/>
    <property type="match status" value="1"/>
</dbReference>
<feature type="compositionally biased region" description="Basic and acidic residues" evidence="5">
    <location>
        <begin position="289"/>
        <end position="300"/>
    </location>
</feature>
<feature type="domain" description="CBS" evidence="6">
    <location>
        <begin position="17"/>
        <end position="78"/>
    </location>
</feature>
<keyword evidence="8" id="KW-1185">Reference proteome</keyword>
<organism evidence="7 8">
    <name type="scientific">Microbaculum marinum</name>
    <dbReference type="NCBI Taxonomy" id="1764581"/>
    <lineage>
        <taxon>Bacteria</taxon>
        <taxon>Pseudomonadati</taxon>
        <taxon>Pseudomonadota</taxon>
        <taxon>Alphaproteobacteria</taxon>
        <taxon>Hyphomicrobiales</taxon>
        <taxon>Tepidamorphaceae</taxon>
        <taxon>Microbaculum</taxon>
    </lineage>
</organism>
<dbReference type="GO" id="GO:0050660">
    <property type="term" value="F:flavin adenine dinucleotide binding"/>
    <property type="evidence" value="ECO:0007669"/>
    <property type="project" value="InterPro"/>
</dbReference>
<protein>
    <submittedName>
        <fullName evidence="7">Hemolysin family protein</fullName>
    </submittedName>
</protein>
<dbReference type="Pfam" id="PF00571">
    <property type="entry name" value="CBS"/>
    <property type="match status" value="2"/>
</dbReference>
<dbReference type="PANTHER" id="PTHR22777">
    <property type="entry name" value="HEMOLYSIN-RELATED"/>
    <property type="match status" value="1"/>
</dbReference>
<feature type="domain" description="CBS" evidence="6">
    <location>
        <begin position="107"/>
        <end position="167"/>
    </location>
</feature>
<dbReference type="InterPro" id="IPR036318">
    <property type="entry name" value="FAD-bd_PCMH-like_sf"/>
</dbReference>
<dbReference type="GO" id="GO:0005886">
    <property type="term" value="C:plasma membrane"/>
    <property type="evidence" value="ECO:0007669"/>
    <property type="project" value="TreeGrafter"/>
</dbReference>
<evidence type="ECO:0000256" key="1">
    <source>
        <dbReference type="ARBA" id="ARBA00006446"/>
    </source>
</evidence>
<dbReference type="InterPro" id="IPR005170">
    <property type="entry name" value="Transptr-assoc_dom"/>
</dbReference>
<evidence type="ECO:0000313" key="8">
    <source>
        <dbReference type="Proteomes" id="UP001378188"/>
    </source>
</evidence>
<comment type="caution">
    <text evidence="7">The sequence shown here is derived from an EMBL/GenBank/DDBJ whole genome shotgun (WGS) entry which is preliminary data.</text>
</comment>
<proteinExistence type="inferred from homology"/>
<feature type="compositionally biased region" description="Basic and acidic residues" evidence="5">
    <location>
        <begin position="264"/>
        <end position="274"/>
    </location>
</feature>
<evidence type="ECO:0000313" key="7">
    <source>
        <dbReference type="EMBL" id="MEJ8572726.1"/>
    </source>
</evidence>
<reference evidence="7 8" key="1">
    <citation type="submission" date="2024-02" db="EMBL/GenBank/DDBJ databases">
        <title>Genome analysis and characterization of Microbaculum marinisediminis sp. nov., isolated from marine sediment.</title>
        <authorList>
            <person name="Du Z.-J."/>
            <person name="Ye Y.-Q."/>
            <person name="Zhang Z.-R."/>
            <person name="Yuan S.-M."/>
            <person name="Zhang X.-Y."/>
        </authorList>
    </citation>
    <scope>NUCLEOTIDE SEQUENCE [LARGE SCALE GENOMIC DNA]</scope>
    <source>
        <strain evidence="7 8">SDUM1044001</strain>
    </source>
</reference>
<dbReference type="InterPro" id="IPR044751">
    <property type="entry name" value="Ion_transp-like_CBS"/>
</dbReference>
<dbReference type="SUPFAM" id="SSF54631">
    <property type="entry name" value="CBS-domain pair"/>
    <property type="match status" value="1"/>
</dbReference>
<dbReference type="RefSeq" id="WP_340330413.1">
    <property type="nucleotide sequence ID" value="NZ_JAZHOF010000005.1"/>
</dbReference>
<evidence type="ECO:0000256" key="5">
    <source>
        <dbReference type="SAM" id="MobiDB-lite"/>
    </source>
</evidence>
<evidence type="ECO:0000256" key="2">
    <source>
        <dbReference type="ARBA" id="ARBA00022737"/>
    </source>
</evidence>
<dbReference type="Proteomes" id="UP001378188">
    <property type="component" value="Unassembled WGS sequence"/>
</dbReference>
<dbReference type="InterPro" id="IPR046342">
    <property type="entry name" value="CBS_dom_sf"/>
</dbReference>
<dbReference type="InterPro" id="IPR000644">
    <property type="entry name" value="CBS_dom"/>
</dbReference>
<evidence type="ECO:0000256" key="3">
    <source>
        <dbReference type="ARBA" id="ARBA00023122"/>
    </source>
</evidence>
<feature type="region of interest" description="Disordered" evidence="5">
    <location>
        <begin position="251"/>
        <end position="300"/>
    </location>
</feature>
<accession>A0AAW9RYN6</accession>
<dbReference type="PROSITE" id="PS51371">
    <property type="entry name" value="CBS"/>
    <property type="match status" value="2"/>
</dbReference>
<dbReference type="EMBL" id="JAZHOF010000005">
    <property type="protein sequence ID" value="MEJ8572726.1"/>
    <property type="molecule type" value="Genomic_DNA"/>
</dbReference>
<sequence length="300" mass="33025">MLRNVLGLRDLRVDDVMVPRADIDAVEINVCIADLIKEFREAGHSRLPVYRDTLDEPAGMVHIKDLLGWMTARSLLDETEVAKRRSAPGGLDFRRVPLKMSLAETGLVRPVLYVPPSMPAVDLLVKMQATRIHLAIIVDEYGGTDGLASIEDLVEEIVGEIEDEHDEESAPMMIPTDDGGFIADARAPLEEVVQILGEELEIGDLVEDIDTLGGLVFNRAGHVPVRGELVQFPGGYEFEILDADPRRIKRVRIHRRNGSTPRGGRRERATEKSETASPESATSGSGVPEPDREPDRTDAA</sequence>
<evidence type="ECO:0000256" key="4">
    <source>
        <dbReference type="PROSITE-ProRule" id="PRU00703"/>
    </source>
</evidence>
<keyword evidence="2" id="KW-0677">Repeat</keyword>
<dbReference type="SMART" id="SM01091">
    <property type="entry name" value="CorC_HlyC"/>
    <property type="match status" value="1"/>
</dbReference>
<dbReference type="CDD" id="cd04590">
    <property type="entry name" value="CBS_pair_CorC_HlyC_assoc"/>
    <property type="match status" value="1"/>
</dbReference>
<dbReference type="Pfam" id="PF03471">
    <property type="entry name" value="CorC_HlyC"/>
    <property type="match status" value="1"/>
</dbReference>
<evidence type="ECO:0000259" key="6">
    <source>
        <dbReference type="PROSITE" id="PS51371"/>
    </source>
</evidence>
<gene>
    <name evidence="7" type="ORF">V3328_14640</name>
</gene>
<name>A0AAW9RYN6_9HYPH</name>
<dbReference type="InterPro" id="IPR016169">
    <property type="entry name" value="FAD-bd_PCMH_sub2"/>
</dbReference>
<dbReference type="Gene3D" id="3.10.580.10">
    <property type="entry name" value="CBS-domain"/>
    <property type="match status" value="1"/>
</dbReference>
<keyword evidence="3 4" id="KW-0129">CBS domain</keyword>